<dbReference type="PANTHER" id="PTHR30589:SF0">
    <property type="entry name" value="PHOSPHATIDYLGLYCEROL--PROLIPOPROTEIN DIACYLGLYCERYL TRANSFERASE"/>
    <property type="match status" value="1"/>
</dbReference>
<feature type="non-terminal residue" evidence="7">
    <location>
        <position position="1"/>
    </location>
</feature>
<keyword evidence="1" id="KW-1003">Cell membrane</keyword>
<evidence type="ECO:0008006" key="8">
    <source>
        <dbReference type="Google" id="ProtNLM"/>
    </source>
</evidence>
<dbReference type="EMBL" id="LAZR01006094">
    <property type="protein sequence ID" value="KKM94785.1"/>
    <property type="molecule type" value="Genomic_DNA"/>
</dbReference>
<organism evidence="7">
    <name type="scientific">marine sediment metagenome</name>
    <dbReference type="NCBI Taxonomy" id="412755"/>
    <lineage>
        <taxon>unclassified sequences</taxon>
        <taxon>metagenomes</taxon>
        <taxon>ecological metagenomes</taxon>
    </lineage>
</organism>
<dbReference type="HAMAP" id="MF_01147">
    <property type="entry name" value="Lgt"/>
    <property type="match status" value="1"/>
</dbReference>
<keyword evidence="5 6" id="KW-0472">Membrane</keyword>
<gene>
    <name evidence="7" type="ORF">LCGC14_1194800</name>
</gene>
<feature type="transmembrane region" description="Helical" evidence="6">
    <location>
        <begin position="269"/>
        <end position="286"/>
    </location>
</feature>
<dbReference type="PANTHER" id="PTHR30589">
    <property type="entry name" value="PROLIPOPROTEIN DIACYLGLYCERYL TRANSFERASE"/>
    <property type="match status" value="1"/>
</dbReference>
<dbReference type="NCBIfam" id="TIGR00544">
    <property type="entry name" value="lgt"/>
    <property type="match status" value="1"/>
</dbReference>
<evidence type="ECO:0000256" key="5">
    <source>
        <dbReference type="ARBA" id="ARBA00023136"/>
    </source>
</evidence>
<dbReference type="GO" id="GO:0005886">
    <property type="term" value="C:plasma membrane"/>
    <property type="evidence" value="ECO:0007669"/>
    <property type="project" value="InterPro"/>
</dbReference>
<dbReference type="Pfam" id="PF01790">
    <property type="entry name" value="LGT"/>
    <property type="match status" value="1"/>
</dbReference>
<comment type="caution">
    <text evidence="7">The sequence shown here is derived from an EMBL/GenBank/DDBJ whole genome shotgun (WGS) entry which is preliminary data.</text>
</comment>
<keyword evidence="3 6" id="KW-0812">Transmembrane</keyword>
<keyword evidence="4 6" id="KW-1133">Transmembrane helix</keyword>
<feature type="transmembrane region" description="Helical" evidence="6">
    <location>
        <begin position="306"/>
        <end position="325"/>
    </location>
</feature>
<evidence type="ECO:0000256" key="2">
    <source>
        <dbReference type="ARBA" id="ARBA00022679"/>
    </source>
</evidence>
<evidence type="ECO:0000313" key="7">
    <source>
        <dbReference type="EMBL" id="KKM94785.1"/>
    </source>
</evidence>
<dbReference type="GO" id="GO:0008961">
    <property type="term" value="F:phosphatidylglycerol-prolipoprotein diacylglyceryl transferase activity"/>
    <property type="evidence" value="ECO:0007669"/>
    <property type="project" value="InterPro"/>
</dbReference>
<dbReference type="InterPro" id="IPR001640">
    <property type="entry name" value="Lgt"/>
</dbReference>
<evidence type="ECO:0000256" key="1">
    <source>
        <dbReference type="ARBA" id="ARBA00022475"/>
    </source>
</evidence>
<feature type="transmembrane region" description="Helical" evidence="6">
    <location>
        <begin position="245"/>
        <end position="262"/>
    </location>
</feature>
<accession>A0A0F9P147</accession>
<protein>
    <recommendedName>
        <fullName evidence="8">Prolipoprotein diacylglyceryl transferase</fullName>
    </recommendedName>
</protein>
<evidence type="ECO:0000256" key="6">
    <source>
        <dbReference type="SAM" id="Phobius"/>
    </source>
</evidence>
<dbReference type="GO" id="GO:0042158">
    <property type="term" value="P:lipoprotein biosynthetic process"/>
    <property type="evidence" value="ECO:0007669"/>
    <property type="project" value="InterPro"/>
</dbReference>
<feature type="transmembrane region" description="Helical" evidence="6">
    <location>
        <begin position="66"/>
        <end position="86"/>
    </location>
</feature>
<evidence type="ECO:0000256" key="4">
    <source>
        <dbReference type="ARBA" id="ARBA00022989"/>
    </source>
</evidence>
<feature type="transmembrane region" description="Helical" evidence="6">
    <location>
        <begin position="33"/>
        <end position="54"/>
    </location>
</feature>
<proteinExistence type="inferred from homology"/>
<name>A0A0F9P147_9ZZZZ</name>
<evidence type="ECO:0000256" key="3">
    <source>
        <dbReference type="ARBA" id="ARBA00022692"/>
    </source>
</evidence>
<dbReference type="AlphaFoldDB" id="A0A0F9P147"/>
<keyword evidence="2" id="KW-0808">Transferase</keyword>
<feature type="transmembrane region" description="Helical" evidence="6">
    <location>
        <begin position="119"/>
        <end position="141"/>
    </location>
</feature>
<sequence>ILAASKPHHMYFLGIIWNPNETLFSLGPIQIKYYNLLWIVAFGLGWFIMKRIFLNEKKTVEQLDSLFIHTVLATMLGARLGHVIFYDWPYYKNHLLEILLPIRESDNGTLFGFINGYEFTGFTGLASHGAIIGIFIGVYLYIRKNEGFTMLWLLDRMVIPSAIGAACVRLGNFFNSEINGKVTEASSAFAVKFIRDSDDMHPAKALAITKEKTVSAAYNAIENNPQFSEYLNAIPYRHPTQLYEGAAYFIIFIILYFLYWKTDKKNNRGFLFGLFMVLLWTVRFFAEYVKKSQGGFEESLGLLTTGQWLSIPLILVGLYFMFVYTPNSKNHKSTL</sequence>
<reference evidence="7" key="1">
    <citation type="journal article" date="2015" name="Nature">
        <title>Complex archaea that bridge the gap between prokaryotes and eukaryotes.</title>
        <authorList>
            <person name="Spang A."/>
            <person name="Saw J.H."/>
            <person name="Jorgensen S.L."/>
            <person name="Zaremba-Niedzwiedzka K."/>
            <person name="Martijn J."/>
            <person name="Lind A.E."/>
            <person name="van Eijk R."/>
            <person name="Schleper C."/>
            <person name="Guy L."/>
            <person name="Ettema T.J."/>
        </authorList>
    </citation>
    <scope>NUCLEOTIDE SEQUENCE</scope>
</reference>